<comment type="caution">
    <text evidence="1">The sequence shown here is derived from an EMBL/GenBank/DDBJ whole genome shotgun (WGS) entry which is preliminary data.</text>
</comment>
<proteinExistence type="predicted"/>
<sequence>MCSTSVEKVTKMRNSSNMVLLTFFSSTLPERVNIGAINLRCFSCYGYCQGKSLCKEASQCGNCSALDSHSEDHCNGAAYCFHCRDAHQVRSRQCPRYRLEQDILELANTPP</sequence>
<evidence type="ECO:0000313" key="1">
    <source>
        <dbReference type="EMBL" id="MPD03733.1"/>
    </source>
</evidence>
<keyword evidence="2" id="KW-1185">Reference proteome</keyword>
<dbReference type="EMBL" id="VSRR010137597">
    <property type="protein sequence ID" value="MPD03733.1"/>
    <property type="molecule type" value="Genomic_DNA"/>
</dbReference>
<reference evidence="1 2" key="1">
    <citation type="submission" date="2019-05" db="EMBL/GenBank/DDBJ databases">
        <title>Another draft genome of Portunus trituberculatus and its Hox gene families provides insights of decapod evolution.</title>
        <authorList>
            <person name="Jeong J.-H."/>
            <person name="Song I."/>
            <person name="Kim S."/>
            <person name="Choi T."/>
            <person name="Kim D."/>
            <person name="Ryu S."/>
            <person name="Kim W."/>
        </authorList>
    </citation>
    <scope>NUCLEOTIDE SEQUENCE [LARGE SCALE GENOMIC DNA]</scope>
    <source>
        <tissue evidence="1">Muscle</tissue>
    </source>
</reference>
<dbReference type="Proteomes" id="UP000324222">
    <property type="component" value="Unassembled WGS sequence"/>
</dbReference>
<organism evidence="1 2">
    <name type="scientific">Portunus trituberculatus</name>
    <name type="common">Swimming crab</name>
    <name type="synonym">Neptunus trituberculatus</name>
    <dbReference type="NCBI Taxonomy" id="210409"/>
    <lineage>
        <taxon>Eukaryota</taxon>
        <taxon>Metazoa</taxon>
        <taxon>Ecdysozoa</taxon>
        <taxon>Arthropoda</taxon>
        <taxon>Crustacea</taxon>
        <taxon>Multicrustacea</taxon>
        <taxon>Malacostraca</taxon>
        <taxon>Eumalacostraca</taxon>
        <taxon>Eucarida</taxon>
        <taxon>Decapoda</taxon>
        <taxon>Pleocyemata</taxon>
        <taxon>Brachyura</taxon>
        <taxon>Eubrachyura</taxon>
        <taxon>Portunoidea</taxon>
        <taxon>Portunidae</taxon>
        <taxon>Portuninae</taxon>
        <taxon>Portunus</taxon>
    </lineage>
</organism>
<evidence type="ECO:0000313" key="2">
    <source>
        <dbReference type="Proteomes" id="UP000324222"/>
    </source>
</evidence>
<name>A0A5B7K5D2_PORTR</name>
<accession>A0A5B7K5D2</accession>
<gene>
    <name evidence="1" type="ORF">E2C01_099383</name>
</gene>
<protein>
    <submittedName>
        <fullName evidence="1">Uncharacterized protein</fullName>
    </submittedName>
</protein>
<dbReference type="AlphaFoldDB" id="A0A5B7K5D2"/>